<keyword evidence="3" id="KW-1185">Reference proteome</keyword>
<feature type="chain" id="PRO_5046665468" description="Secreted protein" evidence="1">
    <location>
        <begin position="24"/>
        <end position="68"/>
    </location>
</feature>
<dbReference type="RefSeq" id="WP_284100668.1">
    <property type="nucleotide sequence ID" value="NZ_JARRAF010000009.1"/>
</dbReference>
<sequence length="68" mass="7762">MQNFKFLCALLAAGLLSSNLVNAANIDQLPDITHHDDWSSSGYVVPGIPYLSLPVERKYFRKIWILWN</sequence>
<evidence type="ECO:0000313" key="2">
    <source>
        <dbReference type="EMBL" id="MDK2124356.1"/>
    </source>
</evidence>
<keyword evidence="1" id="KW-0732">Signal</keyword>
<organism evidence="2 3">
    <name type="scientific">Parachitinimonas caeni</name>
    <dbReference type="NCBI Taxonomy" id="3031301"/>
    <lineage>
        <taxon>Bacteria</taxon>
        <taxon>Pseudomonadati</taxon>
        <taxon>Pseudomonadota</taxon>
        <taxon>Betaproteobacteria</taxon>
        <taxon>Neisseriales</taxon>
        <taxon>Chitinibacteraceae</taxon>
        <taxon>Parachitinimonas</taxon>
    </lineage>
</organism>
<evidence type="ECO:0008006" key="4">
    <source>
        <dbReference type="Google" id="ProtNLM"/>
    </source>
</evidence>
<gene>
    <name evidence="2" type="ORF">PZA18_09865</name>
</gene>
<accession>A0ABT7DWB6</accession>
<dbReference type="EMBL" id="JARRAF010000009">
    <property type="protein sequence ID" value="MDK2124356.1"/>
    <property type="molecule type" value="Genomic_DNA"/>
</dbReference>
<reference evidence="2" key="1">
    <citation type="submission" date="2023-03" db="EMBL/GenBank/DDBJ databases">
        <title>Chitinimonas shenzhenensis gen. nov., sp. nov., a novel member of family Burkholderiaceae isolated from activated sludge collected in Shen Zhen, China.</title>
        <authorList>
            <person name="Wang X."/>
        </authorList>
    </citation>
    <scope>NUCLEOTIDE SEQUENCE</scope>
    <source>
        <strain evidence="2">DQS-5</strain>
    </source>
</reference>
<feature type="signal peptide" evidence="1">
    <location>
        <begin position="1"/>
        <end position="23"/>
    </location>
</feature>
<evidence type="ECO:0000313" key="3">
    <source>
        <dbReference type="Proteomes" id="UP001172778"/>
    </source>
</evidence>
<proteinExistence type="predicted"/>
<comment type="caution">
    <text evidence="2">The sequence shown here is derived from an EMBL/GenBank/DDBJ whole genome shotgun (WGS) entry which is preliminary data.</text>
</comment>
<protein>
    <recommendedName>
        <fullName evidence="4">Secreted protein</fullName>
    </recommendedName>
</protein>
<name>A0ABT7DWB6_9NEIS</name>
<dbReference type="Proteomes" id="UP001172778">
    <property type="component" value="Unassembled WGS sequence"/>
</dbReference>
<evidence type="ECO:0000256" key="1">
    <source>
        <dbReference type="SAM" id="SignalP"/>
    </source>
</evidence>